<comment type="caution">
    <text evidence="2">The sequence shown here is derived from an EMBL/GenBank/DDBJ whole genome shotgun (WGS) entry which is preliminary data.</text>
</comment>
<keyword evidence="1" id="KW-0472">Membrane</keyword>
<protein>
    <submittedName>
        <fullName evidence="2">Uncharacterized protein</fullName>
    </submittedName>
</protein>
<feature type="transmembrane region" description="Helical" evidence="1">
    <location>
        <begin position="12"/>
        <end position="30"/>
    </location>
</feature>
<gene>
    <name evidence="2" type="ORF">DSM19430T_22980</name>
</gene>
<dbReference type="RefSeq" id="WP_174410191.1">
    <property type="nucleotide sequence ID" value="NZ_BLVP01000008.1"/>
</dbReference>
<dbReference type="AlphaFoldDB" id="A0A7J0BXA3"/>
<evidence type="ECO:0000313" key="2">
    <source>
        <dbReference type="EMBL" id="GFM37614.1"/>
    </source>
</evidence>
<evidence type="ECO:0000313" key="3">
    <source>
        <dbReference type="Proteomes" id="UP000503820"/>
    </source>
</evidence>
<dbReference type="EMBL" id="BLVP01000008">
    <property type="protein sequence ID" value="GFM37614.1"/>
    <property type="molecule type" value="Genomic_DNA"/>
</dbReference>
<name>A0A7J0BXA3_9BACT</name>
<reference evidence="2 3" key="1">
    <citation type="submission" date="2020-05" db="EMBL/GenBank/DDBJ databases">
        <title>Draft genome sequence of Desulfovibrio psychrotolerans JS1T.</title>
        <authorList>
            <person name="Ueno A."/>
            <person name="Tamazawa S."/>
            <person name="Tamamura S."/>
            <person name="Murakami T."/>
            <person name="Kiyama T."/>
            <person name="Inomata H."/>
            <person name="Amano Y."/>
            <person name="Miyakawa K."/>
            <person name="Tamaki H."/>
            <person name="Naganuma T."/>
            <person name="Kaneko K."/>
        </authorList>
    </citation>
    <scope>NUCLEOTIDE SEQUENCE [LARGE SCALE GENOMIC DNA]</scope>
    <source>
        <strain evidence="2 3">JS1</strain>
    </source>
</reference>
<dbReference type="Proteomes" id="UP000503820">
    <property type="component" value="Unassembled WGS sequence"/>
</dbReference>
<proteinExistence type="predicted"/>
<keyword evidence="1" id="KW-0812">Transmembrane</keyword>
<sequence length="87" mass="9767">MIELDFTETGYIIMGLIWLLAGIFGAGLAYKKGRSPFFWGILCLIVPIALFAIGGMRAPGEPLPPIFQREKDELRREAEERAARNKN</sequence>
<keyword evidence="3" id="KW-1185">Reference proteome</keyword>
<accession>A0A7J0BXA3</accession>
<keyword evidence="1" id="KW-1133">Transmembrane helix</keyword>
<feature type="transmembrane region" description="Helical" evidence="1">
    <location>
        <begin position="37"/>
        <end position="56"/>
    </location>
</feature>
<organism evidence="2 3">
    <name type="scientific">Desulfovibrio psychrotolerans</name>
    <dbReference type="NCBI Taxonomy" id="415242"/>
    <lineage>
        <taxon>Bacteria</taxon>
        <taxon>Pseudomonadati</taxon>
        <taxon>Thermodesulfobacteriota</taxon>
        <taxon>Desulfovibrionia</taxon>
        <taxon>Desulfovibrionales</taxon>
        <taxon>Desulfovibrionaceae</taxon>
        <taxon>Desulfovibrio</taxon>
    </lineage>
</organism>
<evidence type="ECO:0000256" key="1">
    <source>
        <dbReference type="SAM" id="Phobius"/>
    </source>
</evidence>